<dbReference type="Proteomes" id="UP000499080">
    <property type="component" value="Unassembled WGS sequence"/>
</dbReference>
<dbReference type="EMBL" id="BGPR01064339">
    <property type="protein sequence ID" value="GBO39336.1"/>
    <property type="molecule type" value="Genomic_DNA"/>
</dbReference>
<evidence type="ECO:0000313" key="2">
    <source>
        <dbReference type="Proteomes" id="UP000499080"/>
    </source>
</evidence>
<reference evidence="1 2" key="1">
    <citation type="journal article" date="2019" name="Sci. Rep.">
        <title>Orb-weaving spider Araneus ventricosus genome elucidates the spidroin gene catalogue.</title>
        <authorList>
            <person name="Kono N."/>
            <person name="Nakamura H."/>
            <person name="Ohtoshi R."/>
            <person name="Moran D.A.P."/>
            <person name="Shinohara A."/>
            <person name="Yoshida Y."/>
            <person name="Fujiwara M."/>
            <person name="Mori M."/>
            <person name="Tomita M."/>
            <person name="Arakawa K."/>
        </authorList>
    </citation>
    <scope>NUCLEOTIDE SEQUENCE [LARGE SCALE GENOMIC DNA]</scope>
</reference>
<comment type="caution">
    <text evidence="1">The sequence shown here is derived from an EMBL/GenBank/DDBJ whole genome shotgun (WGS) entry which is preliminary data.</text>
</comment>
<evidence type="ECO:0008006" key="3">
    <source>
        <dbReference type="Google" id="ProtNLM"/>
    </source>
</evidence>
<dbReference type="AlphaFoldDB" id="A0A4Y2WRH3"/>
<accession>A0A4Y2WRH3</accession>
<proteinExistence type="predicted"/>
<keyword evidence="2" id="KW-1185">Reference proteome</keyword>
<sequence length="124" mass="14212">MFSRLSDFERGVIVGAREMGHSMSEVVMKFGFPRTTISRVNREYRVSGETSNFRHRCGRKKDLEKTGPLTSDANQSLNETDVQYFLKLPRTSMMGHLQVSACELFNGRSLVWALRVEGPFVYRS</sequence>
<organism evidence="1 2">
    <name type="scientific">Araneus ventricosus</name>
    <name type="common">Orbweaver spider</name>
    <name type="synonym">Epeira ventricosa</name>
    <dbReference type="NCBI Taxonomy" id="182803"/>
    <lineage>
        <taxon>Eukaryota</taxon>
        <taxon>Metazoa</taxon>
        <taxon>Ecdysozoa</taxon>
        <taxon>Arthropoda</taxon>
        <taxon>Chelicerata</taxon>
        <taxon>Arachnida</taxon>
        <taxon>Araneae</taxon>
        <taxon>Araneomorphae</taxon>
        <taxon>Entelegynae</taxon>
        <taxon>Araneoidea</taxon>
        <taxon>Araneidae</taxon>
        <taxon>Araneus</taxon>
    </lineage>
</organism>
<dbReference type="OrthoDB" id="10045182at2759"/>
<protein>
    <recommendedName>
        <fullName evidence="3">Tc3 transposase DNA binding domain-containing protein</fullName>
    </recommendedName>
</protein>
<name>A0A4Y2WRH3_ARAVE</name>
<evidence type="ECO:0000313" key="1">
    <source>
        <dbReference type="EMBL" id="GBO39336.1"/>
    </source>
</evidence>
<gene>
    <name evidence="1" type="ORF">AVEN_203375_1</name>
</gene>